<reference evidence="3 4" key="1">
    <citation type="submission" date="2018-01" db="EMBL/GenBank/DDBJ databases">
        <title>Draft genome sequence of Sphaerisporangium sp. 7K107.</title>
        <authorList>
            <person name="Sahin N."/>
            <person name="Saygin H."/>
            <person name="Ay H."/>
        </authorList>
    </citation>
    <scope>NUCLEOTIDE SEQUENCE [LARGE SCALE GENOMIC DNA]</scope>
    <source>
        <strain evidence="3 4">7K107</strain>
    </source>
</reference>
<dbReference type="Proteomes" id="UP000248544">
    <property type="component" value="Unassembled WGS sequence"/>
</dbReference>
<gene>
    <name evidence="3" type="ORF">C1I98_37285</name>
</gene>
<feature type="transmembrane region" description="Helical" evidence="2">
    <location>
        <begin position="74"/>
        <end position="104"/>
    </location>
</feature>
<keyword evidence="2" id="KW-0812">Transmembrane</keyword>
<keyword evidence="2" id="KW-1133">Transmembrane helix</keyword>
<accession>A0A2W2E9M7</accession>
<keyword evidence="2" id="KW-0472">Membrane</keyword>
<protein>
    <submittedName>
        <fullName evidence="3">Uncharacterized protein</fullName>
    </submittedName>
</protein>
<feature type="transmembrane region" description="Helical" evidence="2">
    <location>
        <begin position="116"/>
        <end position="134"/>
    </location>
</feature>
<comment type="caution">
    <text evidence="3">The sequence shown here is derived from an EMBL/GenBank/DDBJ whole genome shotgun (WGS) entry which is preliminary data.</text>
</comment>
<dbReference type="AlphaFoldDB" id="A0A2W2E9M7"/>
<sequence>MPQPQQAAPPAPLQNATRYLCAGAYLNGRFRDRVLRELLDDRYRAVAPSFGGVDLVPVLAHCLRAERLSVLRDAFITVLLIVSLLVWPAVLFILPWVPLVLLSAPAVRRGPATSKATLLLATGLLLPVFGYLIIMSGVGTGFDTAPGELPSPGALLGPLVIAALPFALAIGYRVMWYLTLSERLKPGFHDGLTDDGIAAHRDRLEYIARAQWGNITLYGAENPFVGAGDVHRSWSIAVELDRLRRPPGRSPGSAGYSGRDDPVRDRQVEIDVVDLHDFVRSRLLQMRDAVRDPAQVIAGLHITDHLAVRGTFTRRDWPDARARTWHGPHNSHPLIDPGSGMPHYAARKDTIDAVSRHPQGGVRHYQRVTVNVDGQDIRNADGFLLAPAEDRGIVVSAFIHLAVEGRMLYTQLVVTVLPPVAAQFHEIDKLPALPKPIVVWRAALSGRNDLVADVVFAPGRLIRTAVQNIRRGIRQRNPARYLVYPFGARESVRELGAAIDVDRFTHVLDADKYTKLIEQRLTEAVLDYLEARDIDTTAYRQQAATVINNGAIITGGTVTGPVAAGAHAQARQQQHQHQQQQGQPQPGSAN</sequence>
<evidence type="ECO:0000256" key="1">
    <source>
        <dbReference type="SAM" id="MobiDB-lite"/>
    </source>
</evidence>
<evidence type="ECO:0000256" key="2">
    <source>
        <dbReference type="SAM" id="Phobius"/>
    </source>
</evidence>
<proteinExistence type="predicted"/>
<dbReference type="EMBL" id="POUA01000587">
    <property type="protein sequence ID" value="PZG20996.1"/>
    <property type="molecule type" value="Genomic_DNA"/>
</dbReference>
<feature type="region of interest" description="Disordered" evidence="1">
    <location>
        <begin position="564"/>
        <end position="590"/>
    </location>
</feature>
<feature type="transmembrane region" description="Helical" evidence="2">
    <location>
        <begin position="154"/>
        <end position="175"/>
    </location>
</feature>
<name>A0A2W2E9M7_9ACTN</name>
<evidence type="ECO:0000313" key="3">
    <source>
        <dbReference type="EMBL" id="PZG20996.1"/>
    </source>
</evidence>
<evidence type="ECO:0000313" key="4">
    <source>
        <dbReference type="Proteomes" id="UP000248544"/>
    </source>
</evidence>
<organism evidence="3 4">
    <name type="scientific">Spongiactinospora gelatinilytica</name>
    <dbReference type="NCBI Taxonomy" id="2666298"/>
    <lineage>
        <taxon>Bacteria</taxon>
        <taxon>Bacillati</taxon>
        <taxon>Actinomycetota</taxon>
        <taxon>Actinomycetes</taxon>
        <taxon>Streptosporangiales</taxon>
        <taxon>Streptosporangiaceae</taxon>
        <taxon>Spongiactinospora</taxon>
    </lineage>
</organism>
<keyword evidence="4" id="KW-1185">Reference proteome</keyword>